<dbReference type="EMBL" id="CAJVPP010002539">
    <property type="protein sequence ID" value="CAG8603624.1"/>
    <property type="molecule type" value="Genomic_DNA"/>
</dbReference>
<proteinExistence type="predicted"/>
<gene>
    <name evidence="2" type="ORF">FMOSSE_LOCUS9081</name>
</gene>
<name>A0A9N9GG04_FUNMO</name>
<reference evidence="2" key="1">
    <citation type="submission" date="2021-06" db="EMBL/GenBank/DDBJ databases">
        <authorList>
            <person name="Kallberg Y."/>
            <person name="Tangrot J."/>
            <person name="Rosling A."/>
        </authorList>
    </citation>
    <scope>NUCLEOTIDE SEQUENCE</scope>
    <source>
        <strain evidence="2">87-6 pot B 2015</strain>
    </source>
</reference>
<evidence type="ECO:0000259" key="1">
    <source>
        <dbReference type="Pfam" id="PF25051"/>
    </source>
</evidence>
<feature type="domain" description="MCM8/REC winged helix" evidence="1">
    <location>
        <begin position="13"/>
        <end position="74"/>
    </location>
</feature>
<protein>
    <submittedName>
        <fullName evidence="2">733_t:CDS:1</fullName>
    </submittedName>
</protein>
<sequence length="99" mass="11504">MKDWTTKKVYHFDRFIGELKRQGNSKGSDLFSIQEMRKIATENNIQFDNFQGFIDYINEQNLLLKKGPGTFQLRVCGCGASWQLVINENVKLALIPEYL</sequence>
<dbReference type="Proteomes" id="UP000789375">
    <property type="component" value="Unassembled WGS sequence"/>
</dbReference>
<dbReference type="Pfam" id="PF25051">
    <property type="entry name" value="WHD_MCM8"/>
    <property type="match status" value="1"/>
</dbReference>
<evidence type="ECO:0000313" key="2">
    <source>
        <dbReference type="EMBL" id="CAG8603624.1"/>
    </source>
</evidence>
<evidence type="ECO:0000313" key="3">
    <source>
        <dbReference type="Proteomes" id="UP000789375"/>
    </source>
</evidence>
<dbReference type="InterPro" id="IPR056875">
    <property type="entry name" value="MCM8/REC_WHD"/>
</dbReference>
<dbReference type="CDD" id="cd22247">
    <property type="entry name" value="MCM8_WHD"/>
    <property type="match status" value="1"/>
</dbReference>
<dbReference type="AlphaFoldDB" id="A0A9N9GG04"/>
<comment type="caution">
    <text evidence="2">The sequence shown here is derived from an EMBL/GenBank/DDBJ whole genome shotgun (WGS) entry which is preliminary data.</text>
</comment>
<organism evidence="2 3">
    <name type="scientific">Funneliformis mosseae</name>
    <name type="common">Endomycorrhizal fungus</name>
    <name type="synonym">Glomus mosseae</name>
    <dbReference type="NCBI Taxonomy" id="27381"/>
    <lineage>
        <taxon>Eukaryota</taxon>
        <taxon>Fungi</taxon>
        <taxon>Fungi incertae sedis</taxon>
        <taxon>Mucoromycota</taxon>
        <taxon>Glomeromycotina</taxon>
        <taxon>Glomeromycetes</taxon>
        <taxon>Glomerales</taxon>
        <taxon>Glomeraceae</taxon>
        <taxon>Funneliformis</taxon>
    </lineage>
</organism>
<keyword evidence="3" id="KW-1185">Reference proteome</keyword>
<accession>A0A9N9GG04</accession>